<dbReference type="GO" id="GO:0008745">
    <property type="term" value="F:N-acetylmuramoyl-L-alanine amidase activity"/>
    <property type="evidence" value="ECO:0007669"/>
    <property type="project" value="InterPro"/>
</dbReference>
<protein>
    <submittedName>
        <fullName evidence="5">N-acetylmuramoyl-L-alanine amidase</fullName>
    </submittedName>
</protein>
<comment type="similarity">
    <text evidence="1">Belongs to the N-acetylmuramoyl-L-alanine amidase 2 family.</text>
</comment>
<dbReference type="CDD" id="cd06583">
    <property type="entry name" value="PGRP"/>
    <property type="match status" value="1"/>
</dbReference>
<dbReference type="RefSeq" id="WP_091110107.1">
    <property type="nucleotide sequence ID" value="NZ_BKAF01000028.1"/>
</dbReference>
<reference evidence="5 6" key="1">
    <citation type="submission" date="2016-10" db="EMBL/GenBank/DDBJ databases">
        <authorList>
            <person name="de Groot N.N."/>
        </authorList>
    </citation>
    <scope>NUCLEOTIDE SEQUENCE [LARGE SCALE GENOMIC DNA]</scope>
    <source>
        <strain evidence="5 6">CGMCC 1.11156</strain>
    </source>
</reference>
<dbReference type="Proteomes" id="UP000198649">
    <property type="component" value="Unassembled WGS sequence"/>
</dbReference>
<dbReference type="PANTHER" id="PTHR11022">
    <property type="entry name" value="PEPTIDOGLYCAN RECOGNITION PROTEIN"/>
    <property type="match status" value="1"/>
</dbReference>
<feature type="chain" id="PRO_5011664386" evidence="2">
    <location>
        <begin position="30"/>
        <end position="376"/>
    </location>
</feature>
<evidence type="ECO:0000259" key="3">
    <source>
        <dbReference type="SMART" id="SM00644"/>
    </source>
</evidence>
<dbReference type="SMART" id="SM00644">
    <property type="entry name" value="Ami_2"/>
    <property type="match status" value="1"/>
</dbReference>
<keyword evidence="6" id="KW-1185">Reference proteome</keyword>
<dbReference type="Gene3D" id="3.40.80.10">
    <property type="entry name" value="Peptidoglycan recognition protein-like"/>
    <property type="match status" value="1"/>
</dbReference>
<dbReference type="InterPro" id="IPR002502">
    <property type="entry name" value="Amidase_domain"/>
</dbReference>
<feature type="domain" description="Peptidoglycan recognition protein family" evidence="4">
    <location>
        <begin position="180"/>
        <end position="328"/>
    </location>
</feature>
<evidence type="ECO:0000313" key="6">
    <source>
        <dbReference type="Proteomes" id="UP000198649"/>
    </source>
</evidence>
<dbReference type="SMART" id="SM00701">
    <property type="entry name" value="PGRP"/>
    <property type="match status" value="1"/>
</dbReference>
<dbReference type="InterPro" id="IPR036505">
    <property type="entry name" value="Amidase/PGRP_sf"/>
</dbReference>
<dbReference type="Pfam" id="PF01510">
    <property type="entry name" value="Amidase_2"/>
    <property type="match status" value="1"/>
</dbReference>
<proteinExistence type="inferred from homology"/>
<evidence type="ECO:0000313" key="5">
    <source>
        <dbReference type="EMBL" id="SFH72982.1"/>
    </source>
</evidence>
<dbReference type="EMBL" id="FOQG01000002">
    <property type="protein sequence ID" value="SFH72982.1"/>
    <property type="molecule type" value="Genomic_DNA"/>
</dbReference>
<organism evidence="5 6">
    <name type="scientific">Nocardioides psychrotolerans</name>
    <dbReference type="NCBI Taxonomy" id="1005945"/>
    <lineage>
        <taxon>Bacteria</taxon>
        <taxon>Bacillati</taxon>
        <taxon>Actinomycetota</taxon>
        <taxon>Actinomycetes</taxon>
        <taxon>Propionibacteriales</taxon>
        <taxon>Nocardioidaceae</taxon>
        <taxon>Nocardioides</taxon>
    </lineage>
</organism>
<dbReference type="InterPro" id="IPR015510">
    <property type="entry name" value="PGRP"/>
</dbReference>
<name>A0A1I3CEQ8_9ACTN</name>
<keyword evidence="2" id="KW-0732">Signal</keyword>
<dbReference type="GO" id="GO:0009253">
    <property type="term" value="P:peptidoglycan catabolic process"/>
    <property type="evidence" value="ECO:0007669"/>
    <property type="project" value="InterPro"/>
</dbReference>
<dbReference type="GO" id="GO:0008270">
    <property type="term" value="F:zinc ion binding"/>
    <property type="evidence" value="ECO:0007669"/>
    <property type="project" value="InterPro"/>
</dbReference>
<evidence type="ECO:0000256" key="2">
    <source>
        <dbReference type="SAM" id="SignalP"/>
    </source>
</evidence>
<dbReference type="AlphaFoldDB" id="A0A1I3CEQ8"/>
<evidence type="ECO:0000259" key="4">
    <source>
        <dbReference type="SMART" id="SM00701"/>
    </source>
</evidence>
<evidence type="ECO:0000256" key="1">
    <source>
        <dbReference type="ARBA" id="ARBA00007553"/>
    </source>
</evidence>
<sequence>MRISGIATLVTSVSLATGLLVVPTPVVGAAPAAPTTDAWPVLRLQAEPGSGVRSLEVPAAEARTPRATSSYSMVGLTWRGTDPGLRVRSRGPEGWRPWREAEVLVDGGGASEGTPGLRATELLWMDRSDGVQVDVEGDGHRGLRLVLIDPGVRAEDRTVAAPSSRARQRVAPAAERAPQPELISRKRWGADPSLRNGKPRYNAGIRQVVVHHTASGNDYSRADVPGILRGMYRYHTQSLGWFDLGYNFVVDRFGRAWVGRSGGVGKAVRGAHALGFNHSSVGISVIGNFEAAKPTNAAVTMVVRLAAWKLDRYGHDARGGVTVRSEGSDRYAAGRQVRLPVISGHRATNETACPGERLQARLPDVRTRAQARIRRY</sequence>
<feature type="domain" description="N-acetylmuramoyl-L-alanine amidase" evidence="3">
    <location>
        <begin position="194"/>
        <end position="355"/>
    </location>
</feature>
<dbReference type="STRING" id="1005945.SAMN05216561_10228"/>
<dbReference type="InterPro" id="IPR006619">
    <property type="entry name" value="PGRP_domain_met/bac"/>
</dbReference>
<dbReference type="SUPFAM" id="SSF55846">
    <property type="entry name" value="N-acetylmuramoyl-L-alanine amidase-like"/>
    <property type="match status" value="1"/>
</dbReference>
<feature type="signal peptide" evidence="2">
    <location>
        <begin position="1"/>
        <end position="29"/>
    </location>
</feature>
<accession>A0A1I3CEQ8</accession>
<dbReference type="PANTHER" id="PTHR11022:SF41">
    <property type="entry name" value="PEPTIDOGLYCAN-RECOGNITION PROTEIN LC-RELATED"/>
    <property type="match status" value="1"/>
</dbReference>
<gene>
    <name evidence="5" type="ORF">SAMN05216561_10228</name>
</gene>
<dbReference type="OrthoDB" id="514320at2"/>